<dbReference type="AlphaFoldDB" id="A0A4D6GUD0"/>
<sequence>MSTPLLALAGVTNSPLGTALLALGAMAALVFIGRLLLSIAWKLVAAATVVVAGLWVVSVLL</sequence>
<accession>A0A4D6GUD0</accession>
<keyword evidence="1" id="KW-1133">Transmembrane helix</keyword>
<dbReference type="InterPro" id="IPR058342">
    <property type="entry name" value="DUF8029"/>
</dbReference>
<keyword evidence="1" id="KW-0812">Transmembrane</keyword>
<feature type="transmembrane region" description="Helical" evidence="1">
    <location>
        <begin position="6"/>
        <end position="32"/>
    </location>
</feature>
<dbReference type="EMBL" id="CP038631">
    <property type="protein sequence ID" value="QCC45359.1"/>
    <property type="molecule type" value="Genomic_DNA"/>
</dbReference>
<reference evidence="2" key="3">
    <citation type="journal article" name="MicrobiologyOpen">
        <title>Whole-genome comparison between the type strain of Halobacterium salinarum (DSM 3754(T)) and the laboratory strains R1 and NRC-1.</title>
        <authorList>
            <person name="Pfeiffer F."/>
            <person name="Losensky G."/>
            <person name="Marchfelder A."/>
            <person name="Habermann B."/>
            <person name="Dyall-Smith M."/>
        </authorList>
    </citation>
    <scope>NUCLEOTIDE SEQUENCE</scope>
    <source>
        <strain evidence="2">91-R6</strain>
    </source>
</reference>
<evidence type="ECO:0000313" key="5">
    <source>
        <dbReference type="Proteomes" id="UP000323075"/>
    </source>
</evidence>
<feature type="transmembrane region" description="Helical" evidence="1">
    <location>
        <begin position="39"/>
        <end position="60"/>
    </location>
</feature>
<evidence type="ECO:0000313" key="2">
    <source>
        <dbReference type="EMBL" id="QCC45359.1"/>
    </source>
</evidence>
<reference evidence="2 4" key="1">
    <citation type="journal article" date="2019" name="Microbiol. Resour. Announc.">
        <title>The Genome Sequence of the Halobacterium salinarum Type Strain Is Closely Related to That of Laboratory Strains NRC-1 and R1.</title>
        <authorList>
            <person name="Pfeiffer F."/>
            <person name="Marchfelder A."/>
            <person name="Habermann B."/>
            <person name="Dyall-Smith M.L."/>
        </authorList>
    </citation>
    <scope>NUCLEOTIDE SEQUENCE [LARGE SCALE GENOMIC DNA]</scope>
    <source>
        <strain evidence="2">91-R6</strain>
        <strain evidence="4">ATCC 33171 / DSM 3754 / JCM 8978 / NBRC 102687 / NCIMB 764 / 91-R6</strain>
    </source>
</reference>
<proteinExistence type="predicted"/>
<name>A0A4D6GUD0_HALS9</name>
<dbReference type="EMBL" id="VRYN01000001">
    <property type="protein sequence ID" value="TYO81630.1"/>
    <property type="molecule type" value="Genomic_DNA"/>
</dbReference>
<dbReference type="Proteomes" id="UP000323075">
    <property type="component" value="Unassembled WGS sequence"/>
</dbReference>
<protein>
    <submittedName>
        <fullName evidence="2">Uncharacterized protein</fullName>
    </submittedName>
</protein>
<evidence type="ECO:0000256" key="1">
    <source>
        <dbReference type="SAM" id="Phobius"/>
    </source>
</evidence>
<evidence type="ECO:0000313" key="4">
    <source>
        <dbReference type="Proteomes" id="UP000296216"/>
    </source>
</evidence>
<keyword evidence="1" id="KW-0472">Membrane</keyword>
<dbReference type="RefSeq" id="WP_010903198.1">
    <property type="nucleotide sequence ID" value="NZ_VRYN01000001.1"/>
</dbReference>
<evidence type="ECO:0000313" key="3">
    <source>
        <dbReference type="EMBL" id="TYO81630.1"/>
    </source>
</evidence>
<dbReference type="GeneID" id="68694314"/>
<organism evidence="2 4">
    <name type="scientific">Halobacterium salinarum (strain ATCC 33171 / DSM 3754 / JCM 8978 / NBRC 102687 / NCIMB 764 / 91-R6)</name>
    <dbReference type="NCBI Taxonomy" id="2597657"/>
    <lineage>
        <taxon>Archaea</taxon>
        <taxon>Methanobacteriati</taxon>
        <taxon>Methanobacteriota</taxon>
        <taxon>Stenosarchaea group</taxon>
        <taxon>Halobacteria</taxon>
        <taxon>Halobacteriales</taxon>
        <taxon>Halobacteriaceae</taxon>
        <taxon>Halobacterium</taxon>
    </lineage>
</organism>
<dbReference type="Proteomes" id="UP000296216">
    <property type="component" value="Chromosome"/>
</dbReference>
<reference evidence="3 5" key="2">
    <citation type="submission" date="2019-07" db="EMBL/GenBank/DDBJ databases">
        <title>Genomic Encyclopedia of Archaeal and Bacterial Type Strains, Phase II (KMG-II): from individual species to whole genera.</title>
        <authorList>
            <person name="Goeker M."/>
        </authorList>
    </citation>
    <scope>NUCLEOTIDE SEQUENCE [LARGE SCALE GENOMIC DNA]</scope>
    <source>
        <strain evidence="3 5">DSM 3754</strain>
    </source>
</reference>
<dbReference type="Pfam" id="PF26072">
    <property type="entry name" value="DUF8029"/>
    <property type="match status" value="1"/>
</dbReference>
<gene>
    <name evidence="3" type="ORF">APQ99_00136</name>
    <name evidence="2" type="ORF">HBSAL_08555</name>
</gene>